<gene>
    <name evidence="1" type="ORF">GCM10020369_41570</name>
</gene>
<reference evidence="2" key="1">
    <citation type="journal article" date="2019" name="Int. J. Syst. Evol. Microbiol.">
        <title>The Global Catalogue of Microorganisms (GCM) 10K type strain sequencing project: providing services to taxonomists for standard genome sequencing and annotation.</title>
        <authorList>
            <consortium name="The Broad Institute Genomics Platform"/>
            <consortium name="The Broad Institute Genome Sequencing Center for Infectious Disease"/>
            <person name="Wu L."/>
            <person name="Ma J."/>
        </authorList>
    </citation>
    <scope>NUCLEOTIDE SEQUENCE [LARGE SCALE GENOMIC DNA]</scope>
    <source>
        <strain evidence="2">JCM 9458</strain>
    </source>
</reference>
<evidence type="ECO:0000313" key="1">
    <source>
        <dbReference type="EMBL" id="GAA3389849.1"/>
    </source>
</evidence>
<keyword evidence="2" id="KW-1185">Reference proteome</keyword>
<name>A0ABP6T1B9_9ACTN</name>
<accession>A0ABP6T1B9</accession>
<proteinExistence type="predicted"/>
<comment type="caution">
    <text evidence="1">The sequence shown here is derived from an EMBL/GenBank/DDBJ whole genome shotgun (WGS) entry which is preliminary data.</text>
</comment>
<protein>
    <submittedName>
        <fullName evidence="1">Uncharacterized protein</fullName>
    </submittedName>
</protein>
<dbReference type="Proteomes" id="UP001501676">
    <property type="component" value="Unassembled WGS sequence"/>
</dbReference>
<evidence type="ECO:0000313" key="2">
    <source>
        <dbReference type="Proteomes" id="UP001501676"/>
    </source>
</evidence>
<dbReference type="EMBL" id="BAAAYN010000026">
    <property type="protein sequence ID" value="GAA3389849.1"/>
    <property type="molecule type" value="Genomic_DNA"/>
</dbReference>
<organism evidence="1 2">
    <name type="scientific">Cryptosporangium minutisporangium</name>
    <dbReference type="NCBI Taxonomy" id="113569"/>
    <lineage>
        <taxon>Bacteria</taxon>
        <taxon>Bacillati</taxon>
        <taxon>Actinomycetota</taxon>
        <taxon>Actinomycetes</taxon>
        <taxon>Cryptosporangiales</taxon>
        <taxon>Cryptosporangiaceae</taxon>
        <taxon>Cryptosporangium</taxon>
    </lineage>
</organism>
<sequence length="87" mass="9376">MGSAGVGFVRVFQRLPDLVEGAARTRVRKRSIARLVEGVEGVEAQPTAGSGFGRVTLVTEGHSPLDCAFTHRFRAPPIGPARSARWF</sequence>